<dbReference type="Pfam" id="PF13715">
    <property type="entry name" value="CarbopepD_reg_2"/>
    <property type="match status" value="1"/>
</dbReference>
<dbReference type="Gene3D" id="2.60.40.1120">
    <property type="entry name" value="Carboxypeptidase-like, regulatory domain"/>
    <property type="match status" value="1"/>
</dbReference>
<dbReference type="GO" id="GO:0004180">
    <property type="term" value="F:carboxypeptidase activity"/>
    <property type="evidence" value="ECO:0007669"/>
    <property type="project" value="UniProtKB-KW"/>
</dbReference>
<dbReference type="Pfam" id="PF18939">
    <property type="entry name" value="DUF5686"/>
    <property type="match status" value="1"/>
</dbReference>
<dbReference type="OrthoDB" id="604691at2"/>
<keyword evidence="1" id="KW-0378">Hydrolase</keyword>
<name>A0A5C6V1G1_9FLAO</name>
<dbReference type="InterPro" id="IPR008969">
    <property type="entry name" value="CarboxyPept-like_regulatory"/>
</dbReference>
<proteinExistence type="predicted"/>
<organism evidence="1 2">
    <name type="scientific">Luteibaculum oceani</name>
    <dbReference type="NCBI Taxonomy" id="1294296"/>
    <lineage>
        <taxon>Bacteria</taxon>
        <taxon>Pseudomonadati</taxon>
        <taxon>Bacteroidota</taxon>
        <taxon>Flavobacteriia</taxon>
        <taxon>Flavobacteriales</taxon>
        <taxon>Luteibaculaceae</taxon>
        <taxon>Luteibaculum</taxon>
    </lineage>
</organism>
<comment type="caution">
    <text evidence="1">The sequence shown here is derived from an EMBL/GenBank/DDBJ whole genome shotgun (WGS) entry which is preliminary data.</text>
</comment>
<dbReference type="InterPro" id="IPR043741">
    <property type="entry name" value="DUF5686"/>
</dbReference>
<evidence type="ECO:0000313" key="2">
    <source>
        <dbReference type="Proteomes" id="UP000321168"/>
    </source>
</evidence>
<keyword evidence="1" id="KW-0121">Carboxypeptidase</keyword>
<accession>A0A5C6V1G1</accession>
<gene>
    <name evidence="1" type="ORF">FRX97_08200</name>
</gene>
<evidence type="ECO:0000313" key="1">
    <source>
        <dbReference type="EMBL" id="TXC78690.1"/>
    </source>
</evidence>
<dbReference type="SUPFAM" id="SSF49464">
    <property type="entry name" value="Carboxypeptidase regulatory domain-like"/>
    <property type="match status" value="1"/>
</dbReference>
<protein>
    <submittedName>
        <fullName evidence="1">Carboxypeptidase-like regulatory domain-containing protein</fullName>
    </submittedName>
</protein>
<dbReference type="EMBL" id="VORB01000006">
    <property type="protein sequence ID" value="TXC78690.1"/>
    <property type="molecule type" value="Genomic_DNA"/>
</dbReference>
<dbReference type="Proteomes" id="UP000321168">
    <property type="component" value="Unassembled WGS sequence"/>
</dbReference>
<keyword evidence="1" id="KW-0645">Protease</keyword>
<dbReference type="AlphaFoldDB" id="A0A5C6V1G1"/>
<keyword evidence="2" id="KW-1185">Reference proteome</keyword>
<sequence length="803" mass="91355">MVFLKTLLLPCILTTFISLFFGVVVLAQTNISGKVIDVETKTPLAFVNIVVNEENSLGTNSDLHGNFTIQTQKEVVSLSFSFVGYEKLFFQVDSSQNQNLLIALKPKITRLAEVEILPGLNPAHRIIDNCVANRNVNDPSKYEAYRCKIHFKMHFDVWIDDVEEMQFKDSSLEGGYAFLTETISDRIYQKPDQIKETIIANRVSGFKNPLFASLVTELQPFSFYKPQISVFEDNFLNPISSGSTKSYLFTLQDTLYTTVDSTFVISFQPRSGKNFTALKGLLYINSKDWAIENIIAEPQEKGIIHFKLQQQYNTVEGKWFPKALNFESTISMQQDTVALFGKAFSIIDSVSFPEKIKKRNFGLLEKELLPDAGQRDDSFWAENRFMELNEKDSATYRVIDKIGEAANFDKLQNVFSFISEGRINFGYWALGLNHLYRFNEYEGSRLGLELYTGKKVSDRFILGGYFAYGFRDKASKYGLSSQVVLNRRYQSKFNFSYSSDLRESGKFFSNPFNRPIQNFRDFLAFDFTRFTGWSASFSSRLNRSFTAFLSYNQYQWNRASIVPSNLSLENINQPDIKNSIDYVQAGIRFAAHEKLVEVFGHTNSYGSKYPVLSVWFTSNGYTGKTPSLFSRTDLELSDAFGIKKLGTTQWRIRASYIHSLPTNLDPGFIITGLGANSNFGLQSPGHFQTMQPYEFAGTEFAGIFIKHEFGSLLFKTTAWKPEISLAQNSGFTGIFSSSSVNYPSFDKGYHESGIIVDNIVRFKYMDLFYLELGVGGYYRYGSYANSNLSDNLAFTLSLIAKTR</sequence>
<reference evidence="1 2" key="1">
    <citation type="submission" date="2019-08" db="EMBL/GenBank/DDBJ databases">
        <title>Genome of Luteibaculum oceani JCM 18817.</title>
        <authorList>
            <person name="Bowman J.P."/>
        </authorList>
    </citation>
    <scope>NUCLEOTIDE SEQUENCE [LARGE SCALE GENOMIC DNA]</scope>
    <source>
        <strain evidence="1 2">JCM 18817</strain>
    </source>
</reference>